<accession>A0ABT5AVN7</accession>
<dbReference type="PANTHER" id="PTHR34133">
    <property type="entry name" value="OS07G0633000 PROTEIN"/>
    <property type="match status" value="1"/>
</dbReference>
<dbReference type="Pfam" id="PF09366">
    <property type="entry name" value="DUF1997"/>
    <property type="match status" value="1"/>
</dbReference>
<dbReference type="PANTHER" id="PTHR34133:SF8">
    <property type="entry name" value="OS07G0633000 PROTEIN"/>
    <property type="match status" value="1"/>
</dbReference>
<keyword evidence="2" id="KW-1185">Reference proteome</keyword>
<evidence type="ECO:0000313" key="2">
    <source>
        <dbReference type="Proteomes" id="UP001212499"/>
    </source>
</evidence>
<proteinExistence type="predicted"/>
<dbReference type="RefSeq" id="WP_271733712.1">
    <property type="nucleotide sequence ID" value="NZ_JANQDP010000147.1"/>
</dbReference>
<dbReference type="EMBL" id="JAQMUH010000141">
    <property type="protein sequence ID" value="MDB9540486.1"/>
    <property type="molecule type" value="Genomic_DNA"/>
</dbReference>
<comment type="caution">
    <text evidence="1">The sequence shown here is derived from an EMBL/GenBank/DDBJ whole genome shotgun (WGS) entry which is preliminary data.</text>
</comment>
<dbReference type="Proteomes" id="UP001212499">
    <property type="component" value="Unassembled WGS sequence"/>
</dbReference>
<evidence type="ECO:0000313" key="1">
    <source>
        <dbReference type="EMBL" id="MDB9540486.1"/>
    </source>
</evidence>
<organism evidence="1 2">
    <name type="scientific">Anabaenopsis arnoldii</name>
    <dbReference type="NCBI Taxonomy" id="2152938"/>
    <lineage>
        <taxon>Bacteria</taxon>
        <taxon>Bacillati</taxon>
        <taxon>Cyanobacteriota</taxon>
        <taxon>Cyanophyceae</taxon>
        <taxon>Nostocales</taxon>
        <taxon>Nodulariaceae</taxon>
        <taxon>Anabaenopsis</taxon>
    </lineage>
</organism>
<reference evidence="1 2" key="1">
    <citation type="submission" date="2023-01" db="EMBL/GenBank/DDBJ databases">
        <title>Genomes from the Australian National Cyanobacteria Reference Collection.</title>
        <authorList>
            <person name="Willis A."/>
            <person name="Lee E.M.F."/>
        </authorList>
    </citation>
    <scope>NUCLEOTIDE SEQUENCE [LARGE SCALE GENOMIC DNA]</scope>
    <source>
        <strain evidence="1 2">CS-1033</strain>
    </source>
</reference>
<dbReference type="InterPro" id="IPR018971">
    <property type="entry name" value="DUF1997"/>
</dbReference>
<gene>
    <name evidence="1" type="ORF">PN457_12600</name>
</gene>
<name>A0ABT5AVN7_9CYAN</name>
<sequence length="210" mass="23698">MATQFTACQTVRINVPPQPIPIQHYLRQPQRLVNALTDNSRIQQLSEEIFRLKMRPLTFMSLSIQPTVDLKVWAESHGTIQVRSVNSQILGFEYINQRWSLNLQGYLSPQENNNITSLQGKADLKVEVDIPAPFCFTPQPILEATGNGLLKSILMTIKQRLQHQLLADYHHWATSQGMEPLLIDNTSADCNQRSAKGNCSPGEIPILNPD</sequence>
<protein>
    <submittedName>
        <fullName evidence="1">DUF1997 domain-containing protein</fullName>
    </submittedName>
</protein>